<dbReference type="FunCoup" id="A0A402CXB6">
    <property type="interactions" value="15"/>
</dbReference>
<dbReference type="RefSeq" id="WP_119321981.1">
    <property type="nucleotide sequence ID" value="NZ_AP025739.1"/>
</dbReference>
<accession>A0A402CXB6</accession>
<reference evidence="2 3" key="1">
    <citation type="journal article" date="2019" name="Int. J. Syst. Evol. Microbiol.">
        <title>Capsulimonas corticalis gen. nov., sp. nov., an aerobic capsulated bacterium, of a novel bacterial order, Capsulimonadales ord. nov., of the class Armatimonadia of the phylum Armatimonadetes.</title>
        <authorList>
            <person name="Li J."/>
            <person name="Kudo C."/>
            <person name="Tonouchi A."/>
        </authorList>
    </citation>
    <scope>NUCLEOTIDE SEQUENCE [LARGE SCALE GENOMIC DNA]</scope>
    <source>
        <strain evidence="2 3">AX-7</strain>
    </source>
</reference>
<dbReference type="GO" id="GO:0015628">
    <property type="term" value="P:protein secretion by the type II secretion system"/>
    <property type="evidence" value="ECO:0007669"/>
    <property type="project" value="InterPro"/>
</dbReference>
<evidence type="ECO:0000313" key="2">
    <source>
        <dbReference type="EMBL" id="BDI32336.1"/>
    </source>
</evidence>
<dbReference type="PRINTS" id="PR00813">
    <property type="entry name" value="BCTERIALGSPG"/>
</dbReference>
<sequence length="121" mass="12930">MKMLHNKKTGFTLVEIMIVVLIIGILLAVAIPSFVQARESSRAKACIANLKQIDSAKQQWAMDTKAAATATPTSANLAPTYIKTYPTCPESGTYTLGDVSTSPTCSIGSNTTNTNWSHVLP</sequence>
<gene>
    <name evidence="2" type="ORF">CCAX7_43870</name>
</gene>
<dbReference type="EMBL" id="AP025739">
    <property type="protein sequence ID" value="BDI32336.1"/>
    <property type="molecule type" value="Genomic_DNA"/>
</dbReference>
<name>A0A402CXB6_9BACT</name>
<dbReference type="KEGG" id="ccot:CCAX7_43870"/>
<keyword evidence="3" id="KW-1185">Reference proteome</keyword>
<dbReference type="GO" id="GO:0015627">
    <property type="term" value="C:type II protein secretion system complex"/>
    <property type="evidence" value="ECO:0007669"/>
    <property type="project" value="InterPro"/>
</dbReference>
<organism evidence="2 3">
    <name type="scientific">Capsulimonas corticalis</name>
    <dbReference type="NCBI Taxonomy" id="2219043"/>
    <lineage>
        <taxon>Bacteria</taxon>
        <taxon>Bacillati</taxon>
        <taxon>Armatimonadota</taxon>
        <taxon>Armatimonadia</taxon>
        <taxon>Capsulimonadales</taxon>
        <taxon>Capsulimonadaceae</taxon>
        <taxon>Capsulimonas</taxon>
    </lineage>
</organism>
<dbReference type="InterPro" id="IPR045584">
    <property type="entry name" value="Pilin-like"/>
</dbReference>
<dbReference type="NCBIfam" id="TIGR02532">
    <property type="entry name" value="IV_pilin_GFxxxE"/>
    <property type="match status" value="1"/>
</dbReference>
<dbReference type="InterPro" id="IPR012902">
    <property type="entry name" value="N_methyl_site"/>
</dbReference>
<evidence type="ECO:0000256" key="1">
    <source>
        <dbReference type="ARBA" id="ARBA00022481"/>
    </source>
</evidence>
<dbReference type="OrthoDB" id="1798043at2"/>
<proteinExistence type="predicted"/>
<dbReference type="SUPFAM" id="SSF54523">
    <property type="entry name" value="Pili subunits"/>
    <property type="match status" value="1"/>
</dbReference>
<keyword evidence="1" id="KW-0488">Methylation</keyword>
<dbReference type="AlphaFoldDB" id="A0A402CXB6"/>
<dbReference type="Pfam" id="PF07963">
    <property type="entry name" value="N_methyl"/>
    <property type="match status" value="1"/>
</dbReference>
<dbReference type="Gene3D" id="3.30.700.10">
    <property type="entry name" value="Glycoprotein, Type 4 Pilin"/>
    <property type="match status" value="1"/>
</dbReference>
<evidence type="ECO:0000313" key="3">
    <source>
        <dbReference type="Proteomes" id="UP000287394"/>
    </source>
</evidence>
<dbReference type="InterPro" id="IPR000983">
    <property type="entry name" value="Bac_GSPG_pilin"/>
</dbReference>
<dbReference type="Proteomes" id="UP000287394">
    <property type="component" value="Chromosome"/>
</dbReference>
<dbReference type="PROSITE" id="PS00409">
    <property type="entry name" value="PROKAR_NTER_METHYL"/>
    <property type="match status" value="1"/>
</dbReference>
<dbReference type="PANTHER" id="PTHR30093">
    <property type="entry name" value="GENERAL SECRETION PATHWAY PROTEIN G"/>
    <property type="match status" value="1"/>
</dbReference>
<protein>
    <submittedName>
        <fullName evidence="2">Uncharacterized protein</fullName>
    </submittedName>
</protein>